<dbReference type="Proteomes" id="UP001221142">
    <property type="component" value="Unassembled WGS sequence"/>
</dbReference>
<feature type="region of interest" description="Disordered" evidence="1">
    <location>
        <begin position="284"/>
        <end position="327"/>
    </location>
</feature>
<evidence type="ECO:0000259" key="2">
    <source>
        <dbReference type="Pfam" id="PF13391"/>
    </source>
</evidence>
<proteinExistence type="predicted"/>
<gene>
    <name evidence="3" type="ORF">FB45DRAFT_787579</name>
</gene>
<keyword evidence="4" id="KW-1185">Reference proteome</keyword>
<dbReference type="AlphaFoldDB" id="A0AAD7C509"/>
<sequence length="406" mass="45255">MIKPATGEASGLPYNNFVNICHPGYHPNFLLGSIPAFTTPSGAQGVFLGLVQDACRILANNREGVLRSQGLLMDGPPDRVLAAGEYTYHIAGDDQYPICTTFRSWLFPESVPAHWATSALGIMAPYLSCSKTYYSQTTKNQDMRCIVTGETSRLDACHLVPHAEEDWWVFNSMSIKTFNPTGIDSPPNRVTMRCDLNGRTLDEGRFVFWPLSNQVVCICMHRDIADFAKEYHVRHVIIPQRVHHFNMYARFAYDIFRTFQDTLAQFAKFGSAIPVLPIPARVPKGKKTANTDANADVDMHVNDQDSDSLSTGNGSLGSIPEESVHSPGPQYDLCRWTEEYVATAETIDAHMTGKPLEPCHEDAGVYHGFSEPLRVAFEYRKAHPNISEVVHARVALQGEEDDEQVM</sequence>
<name>A0AAD7C509_9AGAR</name>
<dbReference type="InterPro" id="IPR003615">
    <property type="entry name" value="HNH_nuc"/>
</dbReference>
<organism evidence="3 4">
    <name type="scientific">Roridomyces roridus</name>
    <dbReference type="NCBI Taxonomy" id="1738132"/>
    <lineage>
        <taxon>Eukaryota</taxon>
        <taxon>Fungi</taxon>
        <taxon>Dikarya</taxon>
        <taxon>Basidiomycota</taxon>
        <taxon>Agaricomycotina</taxon>
        <taxon>Agaricomycetes</taxon>
        <taxon>Agaricomycetidae</taxon>
        <taxon>Agaricales</taxon>
        <taxon>Marasmiineae</taxon>
        <taxon>Mycenaceae</taxon>
        <taxon>Roridomyces</taxon>
    </lineage>
</organism>
<evidence type="ECO:0000313" key="4">
    <source>
        <dbReference type="Proteomes" id="UP001221142"/>
    </source>
</evidence>
<dbReference type="EMBL" id="JARKIF010000005">
    <property type="protein sequence ID" value="KAJ7639004.1"/>
    <property type="molecule type" value="Genomic_DNA"/>
</dbReference>
<feature type="domain" description="HNH nuclease" evidence="2">
    <location>
        <begin position="145"/>
        <end position="207"/>
    </location>
</feature>
<comment type="caution">
    <text evidence="3">The sequence shown here is derived from an EMBL/GenBank/DDBJ whole genome shotgun (WGS) entry which is preliminary data.</text>
</comment>
<evidence type="ECO:0000256" key="1">
    <source>
        <dbReference type="SAM" id="MobiDB-lite"/>
    </source>
</evidence>
<protein>
    <recommendedName>
        <fullName evidence="2">HNH nuclease domain-containing protein</fullName>
    </recommendedName>
</protein>
<dbReference type="Pfam" id="PF13391">
    <property type="entry name" value="HNH_2"/>
    <property type="match status" value="1"/>
</dbReference>
<reference evidence="3" key="1">
    <citation type="submission" date="2023-03" db="EMBL/GenBank/DDBJ databases">
        <title>Massive genome expansion in bonnet fungi (Mycena s.s.) driven by repeated elements and novel gene families across ecological guilds.</title>
        <authorList>
            <consortium name="Lawrence Berkeley National Laboratory"/>
            <person name="Harder C.B."/>
            <person name="Miyauchi S."/>
            <person name="Viragh M."/>
            <person name="Kuo A."/>
            <person name="Thoen E."/>
            <person name="Andreopoulos B."/>
            <person name="Lu D."/>
            <person name="Skrede I."/>
            <person name="Drula E."/>
            <person name="Henrissat B."/>
            <person name="Morin E."/>
            <person name="Kohler A."/>
            <person name="Barry K."/>
            <person name="LaButti K."/>
            <person name="Morin E."/>
            <person name="Salamov A."/>
            <person name="Lipzen A."/>
            <person name="Mereny Z."/>
            <person name="Hegedus B."/>
            <person name="Baldrian P."/>
            <person name="Stursova M."/>
            <person name="Weitz H."/>
            <person name="Taylor A."/>
            <person name="Grigoriev I.V."/>
            <person name="Nagy L.G."/>
            <person name="Martin F."/>
            <person name="Kauserud H."/>
        </authorList>
    </citation>
    <scope>NUCLEOTIDE SEQUENCE</scope>
    <source>
        <strain evidence="3">9284</strain>
    </source>
</reference>
<accession>A0AAD7C509</accession>
<evidence type="ECO:0000313" key="3">
    <source>
        <dbReference type="EMBL" id="KAJ7639004.1"/>
    </source>
</evidence>